<evidence type="ECO:0000313" key="6">
    <source>
        <dbReference type="Proteomes" id="UP000016931"/>
    </source>
</evidence>
<dbReference type="eggNOG" id="KOG0839">
    <property type="taxonomic scope" value="Eukaryota"/>
</dbReference>
<proteinExistence type="predicted"/>
<dbReference type="Pfam" id="PF00588">
    <property type="entry name" value="SpoU_methylase"/>
    <property type="match status" value="1"/>
</dbReference>
<dbReference type="OrthoDB" id="241340at2759"/>
<dbReference type="GO" id="GO:0016423">
    <property type="term" value="F:tRNA (guanine) methyltransferase activity"/>
    <property type="evidence" value="ECO:0007669"/>
    <property type="project" value="InterPro"/>
</dbReference>
<evidence type="ECO:0000313" key="5">
    <source>
        <dbReference type="EMBL" id="EMF16065.1"/>
    </source>
</evidence>
<dbReference type="Gene3D" id="3.40.1280.10">
    <property type="match status" value="1"/>
</dbReference>
<dbReference type="GO" id="GO:0003723">
    <property type="term" value="F:RNA binding"/>
    <property type="evidence" value="ECO:0007669"/>
    <property type="project" value="InterPro"/>
</dbReference>
<dbReference type="CDD" id="cd18091">
    <property type="entry name" value="SpoU-like_TRM3-like"/>
    <property type="match status" value="1"/>
</dbReference>
<dbReference type="GeneID" id="27906704"/>
<dbReference type="EMBL" id="KB456261">
    <property type="protein sequence ID" value="EMF16065.1"/>
    <property type="molecule type" value="Genomic_DNA"/>
</dbReference>
<dbReference type="RefSeq" id="XP_016764186.1">
    <property type="nucleotide sequence ID" value="XM_016909567.1"/>
</dbReference>
<evidence type="ECO:0000256" key="1">
    <source>
        <dbReference type="ARBA" id="ARBA00022603"/>
    </source>
</evidence>
<reference evidence="5 6" key="1">
    <citation type="journal article" date="2012" name="PLoS Pathog.">
        <title>Diverse lifestyles and strategies of plant pathogenesis encoded in the genomes of eighteen Dothideomycetes fungi.</title>
        <authorList>
            <person name="Ohm R.A."/>
            <person name="Feau N."/>
            <person name="Henrissat B."/>
            <person name="Schoch C.L."/>
            <person name="Horwitz B.A."/>
            <person name="Barry K.W."/>
            <person name="Condon B.J."/>
            <person name="Copeland A.C."/>
            <person name="Dhillon B."/>
            <person name="Glaser F."/>
            <person name="Hesse C.N."/>
            <person name="Kosti I."/>
            <person name="LaButti K."/>
            <person name="Lindquist E.A."/>
            <person name="Lucas S."/>
            <person name="Salamov A.A."/>
            <person name="Bradshaw R.E."/>
            <person name="Ciuffetti L."/>
            <person name="Hamelin R.C."/>
            <person name="Kema G.H.J."/>
            <person name="Lawrence C."/>
            <person name="Scott J.A."/>
            <person name="Spatafora J.W."/>
            <person name="Turgeon B.G."/>
            <person name="de Wit P.J.G.M."/>
            <person name="Zhong S."/>
            <person name="Goodwin S.B."/>
            <person name="Grigoriev I.V."/>
        </authorList>
    </citation>
    <scope>NUCLEOTIDE SEQUENCE [LARGE SCALE GENOMIC DNA]</scope>
    <source>
        <strain evidence="5 6">SO2202</strain>
    </source>
</reference>
<dbReference type="InterPro" id="IPR029028">
    <property type="entry name" value="Alpha/beta_knot_MTases"/>
</dbReference>
<organism evidence="5 6">
    <name type="scientific">Sphaerulina musiva (strain SO2202)</name>
    <name type="common">Poplar stem canker fungus</name>
    <name type="synonym">Septoria musiva</name>
    <dbReference type="NCBI Taxonomy" id="692275"/>
    <lineage>
        <taxon>Eukaryota</taxon>
        <taxon>Fungi</taxon>
        <taxon>Dikarya</taxon>
        <taxon>Ascomycota</taxon>
        <taxon>Pezizomycotina</taxon>
        <taxon>Dothideomycetes</taxon>
        <taxon>Dothideomycetidae</taxon>
        <taxon>Mycosphaerellales</taxon>
        <taxon>Mycosphaerellaceae</taxon>
        <taxon>Sphaerulina</taxon>
    </lineage>
</organism>
<dbReference type="PANTHER" id="PTHR12029:SF11">
    <property type="entry name" value="METHYLTRANSFERASE TARBP1-RELATED"/>
    <property type="match status" value="1"/>
</dbReference>
<dbReference type="OMA" id="YCLGIIR"/>
<evidence type="ECO:0000256" key="2">
    <source>
        <dbReference type="ARBA" id="ARBA00022679"/>
    </source>
</evidence>
<feature type="domain" description="tRNA/rRNA methyltransferase SpoU type" evidence="4">
    <location>
        <begin position="1102"/>
        <end position="1249"/>
    </location>
</feature>
<dbReference type="SUPFAM" id="SSF75217">
    <property type="entry name" value="alpha/beta knot"/>
    <property type="match status" value="1"/>
</dbReference>
<name>M3DE67_SPHMS</name>
<dbReference type="Proteomes" id="UP000016931">
    <property type="component" value="Unassembled WGS sequence"/>
</dbReference>
<dbReference type="PANTHER" id="PTHR12029">
    <property type="entry name" value="RNA METHYLTRANSFERASE"/>
    <property type="match status" value="1"/>
</dbReference>
<gene>
    <name evidence="5" type="ORF">SEPMUDRAFT_61582</name>
</gene>
<accession>M3DE67</accession>
<keyword evidence="1" id="KW-0489">Methyltransferase</keyword>
<feature type="region of interest" description="Disordered" evidence="3">
    <location>
        <begin position="564"/>
        <end position="588"/>
    </location>
</feature>
<protein>
    <recommendedName>
        <fullName evidence="4">tRNA/rRNA methyltransferase SpoU type domain-containing protein</fullName>
    </recommendedName>
</protein>
<dbReference type="AlphaFoldDB" id="M3DE67"/>
<dbReference type="STRING" id="692275.M3DE67"/>
<evidence type="ECO:0000256" key="3">
    <source>
        <dbReference type="SAM" id="MobiDB-lite"/>
    </source>
</evidence>
<dbReference type="InterPro" id="IPR001537">
    <property type="entry name" value="SpoU_MeTrfase"/>
</dbReference>
<dbReference type="InterPro" id="IPR044748">
    <property type="entry name" value="Trm3/TARBP1_C"/>
</dbReference>
<dbReference type="InterPro" id="IPR029026">
    <property type="entry name" value="tRNA_m1G_MTases_N"/>
</dbReference>
<dbReference type="GO" id="GO:0030488">
    <property type="term" value="P:tRNA methylation"/>
    <property type="evidence" value="ECO:0007669"/>
    <property type="project" value="InterPro"/>
</dbReference>
<dbReference type="InterPro" id="IPR045330">
    <property type="entry name" value="TRM3/TARBP1"/>
</dbReference>
<sequence>MTSIRAQTAHLLLDRISPDEQIHLVRDVAHSLDARSGKSDLSFAATLLQLRPDAEASKSLFSHLRNLVEFGQMDPVAAVCIEYPEMGNEVLSQACVQIRDAANVLREASKEHFPVPVSGPEAVVVADQSSSSSSSVDGNVQPVVDTIVVTCTHSLRLVNRLSSHAVFAGRIDDLFRPALVLLGAANRELRLQAQETLFLLMARRDRLSREDQQSIWMRVQDLTRSADKFYQALGYSLWLRWITSSAAVEPIILQSEQYWSSLINGLRYGDSERRKSSLQILRASVKAAVEDPELLSIVAASSHSNEFLPMLNADRNLAPATVQKHYARYCTVYETVVLGRYLNQVQECEADMDFLSSDKSAVKPVWLYTLLTCALDQKMQDSNRKLIGSWVMDAVPRVDGTTEYLNFLQDAFLPWATLGYLFTNTLRREDGVLYCEHGNKLSSFIFKLLSNNPDLLGPAVEAILASISGRHGNRFAQAKVYLIDGIARAVQENPGLSISPAHLEKMYEIATWANLTEVARDYLFAQSWKMCHDYAKRQSSKTLTEFVNVSAKKWDDLTEKARGLSSNASAEQDGTIGSMALPPSNREKNEEKAQQRCIAFLKLVESGRTPRPEADAVEEELSEIWNDLEYLEYPKGLTLSMTKVFLDHDLLQFALETNSSSLSRLLSAKVEKLLRLSEPRSYLLGSLVESVRAVVLRLPSAASLLNLSALIVHLAQHPPSTSIDMQLDEALVPLLPGVSSELKNFNHEFYFGHREAIGFAGLLDLSSRLHTIDAKLPRETFDTLFAPWYTQKIPPNVVSTWKTVLELQVMLLCCEQFVPHAASEEVRALLTKIQYVLSVEPLPRYRYLLEWMVARIYIHHPELRDVIFQELRTKDHHSNPKFLASLMKIGVRIAKSEGSDLVFASQLATLFVPLAASSKVVIRHEAQWQVPILLEHVREMQSDAGMRNPAFEALDDYIRSLERFDDPPVERQIGNFDPIKHHNLTHLVEGPWHELDEHEKRLCSRSDFLTLYANDDHDSPSLPPSCIPLGDSTTLIHRPALPTQQEKPQPPKDLESRTLQNITAISRALNTEVTTTTPTPALQTKGAAYLSSQTSRKRPPTLLVIASLVDNPYNLGGLSRVSEIFGAKTLYIENPRLTTSSKDFTSTSVSSHLHLDIQPLPPASLAQFLAAKKREDGGGFYVVGIEQTDRSAILGSKECVLPEKCVLVVGSEREGIPAVVLAECDLLVEIPQVGITRSLNVQTAAGIVLCEYVRQHAL</sequence>
<keyword evidence="2" id="KW-0808">Transferase</keyword>
<keyword evidence="6" id="KW-1185">Reference proteome</keyword>
<evidence type="ECO:0000259" key="4">
    <source>
        <dbReference type="Pfam" id="PF00588"/>
    </source>
</evidence>
<dbReference type="HOGENOM" id="CLU_005519_0_0_1"/>